<dbReference type="InterPro" id="IPR050855">
    <property type="entry name" value="NDM-1-like"/>
</dbReference>
<dbReference type="RefSeq" id="WP_163696843.1">
    <property type="nucleotide sequence ID" value="NZ_AP022595.1"/>
</dbReference>
<evidence type="ECO:0000259" key="1">
    <source>
        <dbReference type="SMART" id="SM00849"/>
    </source>
</evidence>
<keyword evidence="2" id="KW-0378">Hydrolase</keyword>
<feature type="domain" description="Metallo-beta-lactamase" evidence="1">
    <location>
        <begin position="19"/>
        <end position="226"/>
    </location>
</feature>
<dbReference type="Proteomes" id="UP000466445">
    <property type="component" value="Chromosome"/>
</dbReference>
<evidence type="ECO:0000313" key="2">
    <source>
        <dbReference type="EMBL" id="BBY59029.1"/>
    </source>
</evidence>
<dbReference type="Gene3D" id="3.60.15.10">
    <property type="entry name" value="Ribonuclease Z/Hydroxyacylglutathione hydrolase-like"/>
    <property type="match status" value="1"/>
</dbReference>
<reference evidence="2 3" key="1">
    <citation type="journal article" date="2019" name="Emerg. Microbes Infect.">
        <title>Comprehensive subspecies identification of 175 nontuberculous mycobacteria species based on 7547 genomic profiles.</title>
        <authorList>
            <person name="Matsumoto Y."/>
            <person name="Kinjo T."/>
            <person name="Motooka D."/>
            <person name="Nabeya D."/>
            <person name="Jung N."/>
            <person name="Uechi K."/>
            <person name="Horii T."/>
            <person name="Iida T."/>
            <person name="Fujita J."/>
            <person name="Nakamura S."/>
        </authorList>
    </citation>
    <scope>NUCLEOTIDE SEQUENCE [LARGE SCALE GENOMIC DNA]</scope>
    <source>
        <strain evidence="2 3">JCM 30395</strain>
    </source>
</reference>
<proteinExistence type="predicted"/>
<dbReference type="Pfam" id="PF00753">
    <property type="entry name" value="Lactamase_B"/>
    <property type="match status" value="1"/>
</dbReference>
<gene>
    <name evidence="2" type="ORF">MSAR_21650</name>
</gene>
<dbReference type="EMBL" id="AP022595">
    <property type="protein sequence ID" value="BBY59029.1"/>
    <property type="molecule type" value="Genomic_DNA"/>
</dbReference>
<dbReference type="GO" id="GO:0016787">
    <property type="term" value="F:hydrolase activity"/>
    <property type="evidence" value="ECO:0007669"/>
    <property type="project" value="UniProtKB-KW"/>
</dbReference>
<organism evidence="2 3">
    <name type="scientific">Mycolicibacterium sarraceniae</name>
    <dbReference type="NCBI Taxonomy" id="1534348"/>
    <lineage>
        <taxon>Bacteria</taxon>
        <taxon>Bacillati</taxon>
        <taxon>Actinomycetota</taxon>
        <taxon>Actinomycetes</taxon>
        <taxon>Mycobacteriales</taxon>
        <taxon>Mycobacteriaceae</taxon>
        <taxon>Mycolicibacterium</taxon>
    </lineage>
</organism>
<dbReference type="SUPFAM" id="SSF56281">
    <property type="entry name" value="Metallo-hydrolase/oxidoreductase"/>
    <property type="match status" value="1"/>
</dbReference>
<name>A0A7I7SSA7_9MYCO</name>
<accession>A0A7I7SSA7</accession>
<dbReference type="PANTHER" id="PTHR42951:SF14">
    <property type="entry name" value="METALLO-BETA-LACTAMASE SUPERFAMILY PROTEIN"/>
    <property type="match status" value="1"/>
</dbReference>
<evidence type="ECO:0000313" key="3">
    <source>
        <dbReference type="Proteomes" id="UP000466445"/>
    </source>
</evidence>
<sequence length="244" mass="26196">MAVALTAITEHVHMAQTPLVNWTVVTDDTGVMLIDAGFPGSREDVLLSLRELGFGPADVTGIVLTHAHVDHCGSAIWFAKTHGTAVYCHADEVGHAKREYLQQASPVDLVLHAWQPRWVKWSLDIARKGALVHEGIPSTGALTEDVAERLPGRPRAIPTPGHTGGHCSYIIDGVLVSGDALVTGHPLAPRKGPQLLHPVFNHDEPGCVRSLSALAMLETDVLIPGHGDLWVGPIREAVRQATPR</sequence>
<dbReference type="SMART" id="SM00849">
    <property type="entry name" value="Lactamase_B"/>
    <property type="match status" value="1"/>
</dbReference>
<dbReference type="AlphaFoldDB" id="A0A7I7SSA7"/>
<dbReference type="PANTHER" id="PTHR42951">
    <property type="entry name" value="METALLO-BETA-LACTAMASE DOMAIN-CONTAINING"/>
    <property type="match status" value="1"/>
</dbReference>
<dbReference type="KEGG" id="msar:MSAR_21650"/>
<keyword evidence="3" id="KW-1185">Reference proteome</keyword>
<protein>
    <submittedName>
        <fullName evidence="2">MBL fold metallo-hydrolase</fullName>
    </submittedName>
</protein>
<dbReference type="InterPro" id="IPR036866">
    <property type="entry name" value="RibonucZ/Hydroxyglut_hydro"/>
</dbReference>
<dbReference type="InterPro" id="IPR001279">
    <property type="entry name" value="Metallo-B-lactamas"/>
</dbReference>
<dbReference type="CDD" id="cd07721">
    <property type="entry name" value="yflN-like_MBL-fold"/>
    <property type="match status" value="1"/>
</dbReference>